<sequence>MMLKFVIILILSSLAGFSALSLVPKVICDRTVGLHVDEWLHSCLGACQSSDVEADMTPHMLMEPALSHFKAFGYFIHVSTLTKSSHTYLFGGCHISSQETPSDSQDLPINMAENILRHGGPEGEIIMTKEPQCNLWSDNYVKGLLVRYHRVILTASQTKSGVTVIYEQEGVIGEGKMGKTTSPSGTLVWDIRSQYPKCNHRPTGVLSCKTEQSYLRCRGMTEERIVSTDEDCGVLIMTTDTGNVYGHHKQENSLITAQTDDNQIGMAKKIIEIENLMCHHLCESSSEEGGTVHNEYLASTPIGPWLSVSTETHRTMFMCTNENTISLVVPVVMCGNGPLVKVRVNEKEHWWNVSSPYIGMGTHCVPGLSTGLATADGVINTWLGQVTVENGSFMFKRDFINKNFHGAFRPSHFSWTHITGNDLEDIVSALRKHEQVLSHSHVIESHSVGVGENVLQSFIGVFTSVFEWIQNLIPNVKGWIIKIFLWVLLAALMVLVLWILWKLLWLFIRSMFIRRTVRAIPTSEGSDTSLNRAIQNWAKMD</sequence>
<keyword evidence="1" id="KW-0812">Transmembrane</keyword>
<evidence type="ECO:0000313" key="2">
    <source>
        <dbReference type="EMBL" id="AKO62449.1"/>
    </source>
</evidence>
<protein>
    <submittedName>
        <fullName evidence="2">Glycoprotein</fullName>
    </submittedName>
</protein>
<name>A0A0H4IR51_9RHAB</name>
<keyword evidence="1" id="KW-0472">Membrane</keyword>
<accession>A0A0H4IR51</accession>
<proteinExistence type="predicted"/>
<dbReference type="EMBL" id="KT187689">
    <property type="protein sequence ID" value="AKO62449.1"/>
    <property type="molecule type" value="Genomic_RNA"/>
</dbReference>
<reference evidence="2" key="1">
    <citation type="journal article" date="2015" name="Phytopathology">
        <title>History and Diversity of Citrus leprosis virus Recorded in Herbarium Specimens.</title>
        <authorList>
            <person name="Hartung J.S."/>
            <person name="Roy A."/>
            <person name="Fu S."/>
            <person name="Shao J."/>
            <person name="Schneider W."/>
            <person name="Brlansky R.H."/>
        </authorList>
    </citation>
    <scope>NUCLEOTIDE SEQUENCE</scope>
    <source>
        <strain evidence="2">N0</strain>
    </source>
</reference>
<evidence type="ECO:0000256" key="1">
    <source>
        <dbReference type="SAM" id="Phobius"/>
    </source>
</evidence>
<organism evidence="2">
    <name type="scientific">Citrus leprosis virus</name>
    <dbReference type="NCBI Taxonomy" id="242130"/>
    <lineage>
        <taxon>Viruses</taxon>
        <taxon>Riboviria</taxon>
        <taxon>Orthornavirae</taxon>
        <taxon>Negarnaviricota</taxon>
        <taxon>Haploviricotina</taxon>
        <taxon>Monjiviricetes</taxon>
        <taxon>Mononegavirales</taxon>
        <taxon>Rhabdoviridae</taxon>
    </lineage>
</organism>
<gene>
    <name evidence="2" type="primary">G</name>
</gene>
<keyword evidence="1" id="KW-1133">Transmembrane helix</keyword>
<feature type="transmembrane region" description="Helical" evidence="1">
    <location>
        <begin position="483"/>
        <end position="508"/>
    </location>
</feature>